<gene>
    <name evidence="4" type="primary">fhdc4</name>
</gene>
<feature type="domain" description="FH2" evidence="2">
    <location>
        <begin position="51"/>
        <end position="447"/>
    </location>
</feature>
<dbReference type="InterPro" id="IPR015425">
    <property type="entry name" value="FH2_Formin"/>
</dbReference>
<feature type="compositionally biased region" description="Basic and acidic residues" evidence="1">
    <location>
        <begin position="585"/>
        <end position="596"/>
    </location>
</feature>
<sequence>MDIDGEPSIASSSSVATSNATAPMTPPPPPPPPPMPPPPPPPGPLLGGGQISKVARRMSKLRNFNWEAIPHHTVLGKRNIWTAEKKRDYELDTKYMEELFSRSDQGKLPQKQLSLRRSLQGTPANSQVPEVVSILNSKKNMNIGIFLKQFKRSVSGMVEDISCGKGEAFGSGKLKELCKLLPEEGGVRALLAFNGDHTTLSDADLFMVQLVRVPSYEERLRSLVLKEEFSHCMDDVDNCIATMTAAGRELLECVDLHSVIRLVLKTGNYMNAGGYAGGAVGFRISSLLKLADTKANKPGMNLMHYVVMEAQRTDTELLKFPEQLRHISDAARIHKQEIEAEFQRKVKQVEEVKANTEKEADLAHQMEDFLQHAESRLAQTQASFHTLDSLIQEVAEYFCEEPGQFRLEECCSIFHSVCEKFKRAIQENHEREVAEVRRRQRERLHCAAKRRSTATCSSRDKDMEGVALESVLQKFLSSSGSRRRAGTPSPTGGSLSEITYRENCPTQTSPDKVPDTQRNGWTDSGSRSSLGKENVAENINTATDVQTSQKNASRDLMAVKRASSTPSSGRQPSAKEGEEEDKQTEEEVQKMREVSRRVLRFQSRSSVSSGESSTPLTSPQQKAFREDRQTLLIEPEKATEPIPSPHALLKTTNNPINRRHTVAFATPTQHADDNEEDSWIPAHFERDPAPSLGAIGKMKSEDGYTPSTESGTWNQVSAAQPSKVETEEKMVDSFFNMWRGNIFQRRNIQTITASSSRESSGFMSFFKRKEKYKPHEKESDASSVDP</sequence>
<feature type="compositionally biased region" description="Polar residues" evidence="1">
    <location>
        <begin position="504"/>
        <end position="551"/>
    </location>
</feature>
<feature type="compositionally biased region" description="Low complexity" evidence="1">
    <location>
        <begin position="600"/>
        <end position="613"/>
    </location>
</feature>
<dbReference type="SMART" id="SM00498">
    <property type="entry name" value="FH2"/>
    <property type="match status" value="1"/>
</dbReference>
<dbReference type="OrthoDB" id="26518at2759"/>
<proteinExistence type="predicted"/>
<name>A0A6J2VQH1_CHACN</name>
<dbReference type="Gene3D" id="1.20.58.2220">
    <property type="entry name" value="Formin, FH2 domain"/>
    <property type="match status" value="1"/>
</dbReference>
<dbReference type="Pfam" id="PF02181">
    <property type="entry name" value="FH2"/>
    <property type="match status" value="1"/>
</dbReference>
<organism evidence="3 4">
    <name type="scientific">Chanos chanos</name>
    <name type="common">Milkfish</name>
    <name type="synonym">Mugil chanos</name>
    <dbReference type="NCBI Taxonomy" id="29144"/>
    <lineage>
        <taxon>Eukaryota</taxon>
        <taxon>Metazoa</taxon>
        <taxon>Chordata</taxon>
        <taxon>Craniata</taxon>
        <taxon>Vertebrata</taxon>
        <taxon>Euteleostomi</taxon>
        <taxon>Actinopterygii</taxon>
        <taxon>Neopterygii</taxon>
        <taxon>Teleostei</taxon>
        <taxon>Ostariophysi</taxon>
        <taxon>Gonorynchiformes</taxon>
        <taxon>Chanidae</taxon>
        <taxon>Chanos</taxon>
    </lineage>
</organism>
<evidence type="ECO:0000313" key="4">
    <source>
        <dbReference type="RefSeq" id="XP_030634014.1"/>
    </source>
</evidence>
<evidence type="ECO:0000259" key="2">
    <source>
        <dbReference type="PROSITE" id="PS51444"/>
    </source>
</evidence>
<feature type="region of interest" description="Disordered" evidence="1">
    <location>
        <begin position="1"/>
        <end position="50"/>
    </location>
</feature>
<feature type="compositionally biased region" description="Low complexity" evidence="1">
    <location>
        <begin position="8"/>
        <end position="23"/>
    </location>
</feature>
<evidence type="ECO:0000256" key="1">
    <source>
        <dbReference type="SAM" id="MobiDB-lite"/>
    </source>
</evidence>
<keyword evidence="3" id="KW-1185">Reference proteome</keyword>
<protein>
    <submittedName>
        <fullName evidence="4">FH2 domain-containing protein 1</fullName>
    </submittedName>
</protein>
<dbReference type="Proteomes" id="UP000504632">
    <property type="component" value="Chromosome 6"/>
</dbReference>
<dbReference type="GeneID" id="115815189"/>
<feature type="region of interest" description="Disordered" evidence="1">
    <location>
        <begin position="477"/>
        <end position="623"/>
    </location>
</feature>
<dbReference type="InParanoid" id="A0A6J2VQH1"/>
<dbReference type="RefSeq" id="XP_030634014.1">
    <property type="nucleotide sequence ID" value="XM_030778154.1"/>
</dbReference>
<feature type="compositionally biased region" description="Polar residues" evidence="1">
    <location>
        <begin position="562"/>
        <end position="571"/>
    </location>
</feature>
<dbReference type="CTD" id="566196"/>
<reference evidence="4" key="1">
    <citation type="submission" date="2025-08" db="UniProtKB">
        <authorList>
            <consortium name="RefSeq"/>
        </authorList>
    </citation>
    <scope>IDENTIFICATION</scope>
</reference>
<accession>A0A6J2VQH1</accession>
<dbReference type="AlphaFoldDB" id="A0A6J2VQH1"/>
<evidence type="ECO:0000313" key="3">
    <source>
        <dbReference type="Proteomes" id="UP000504632"/>
    </source>
</evidence>
<dbReference type="PANTHER" id="PTHR46345:SF7">
    <property type="entry name" value="FH2 DOMAIN CONTAINING 3-RELATED"/>
    <property type="match status" value="1"/>
</dbReference>
<dbReference type="SUPFAM" id="SSF101447">
    <property type="entry name" value="Formin homology 2 domain (FH2 domain)"/>
    <property type="match status" value="1"/>
</dbReference>
<feature type="compositionally biased region" description="Polar residues" evidence="1">
    <location>
        <begin position="488"/>
        <end position="497"/>
    </location>
</feature>
<feature type="region of interest" description="Disordered" evidence="1">
    <location>
        <begin position="767"/>
        <end position="786"/>
    </location>
</feature>
<feature type="compositionally biased region" description="Pro residues" evidence="1">
    <location>
        <begin position="24"/>
        <end position="44"/>
    </location>
</feature>
<dbReference type="PROSITE" id="PS51444">
    <property type="entry name" value="FH2"/>
    <property type="match status" value="1"/>
</dbReference>
<dbReference type="InterPro" id="IPR042201">
    <property type="entry name" value="FH2_Formin_sf"/>
</dbReference>
<dbReference type="PANTHER" id="PTHR46345">
    <property type="entry name" value="INVERTED FORMIN-2"/>
    <property type="match status" value="1"/>
</dbReference>
<dbReference type="FunCoup" id="A0A6J2VQH1">
    <property type="interactions" value="1"/>
</dbReference>